<keyword evidence="2" id="KW-1185">Reference proteome</keyword>
<evidence type="ECO:0000313" key="1">
    <source>
        <dbReference type="EMBL" id="GIJ34065.1"/>
    </source>
</evidence>
<dbReference type="AlphaFoldDB" id="A0A9W5UVM3"/>
<comment type="caution">
    <text evidence="1">The sequence shown here is derived from an EMBL/GenBank/DDBJ whole genome shotgun (WGS) entry which is preliminary data.</text>
</comment>
<accession>A0A9W5UVM3</accession>
<sequence length="73" mass="8302">MKVQFAGRSWEDHLTWRIDLNAGLFALETYVHWLPKKDRPRGLVGGPCDRQAASDRKLPPTKIGAELCPRCAR</sequence>
<reference evidence="1" key="1">
    <citation type="submission" date="2021-01" db="EMBL/GenBank/DDBJ databases">
        <title>Whole genome shotgun sequence of Verrucosispora sediminis NBRC 107745.</title>
        <authorList>
            <person name="Komaki H."/>
            <person name="Tamura T."/>
        </authorList>
    </citation>
    <scope>NUCLEOTIDE SEQUENCE</scope>
    <source>
        <strain evidence="1">NBRC 107745</strain>
    </source>
</reference>
<dbReference type="EMBL" id="BOPD01000018">
    <property type="protein sequence ID" value="GIJ34065.1"/>
    <property type="molecule type" value="Genomic_DNA"/>
</dbReference>
<name>A0A9W5UVM3_9ACTN</name>
<proteinExistence type="predicted"/>
<protein>
    <submittedName>
        <fullName evidence="1">Uncharacterized protein</fullName>
    </submittedName>
</protein>
<gene>
    <name evidence="1" type="ORF">Vse01_32130</name>
</gene>
<dbReference type="Proteomes" id="UP000607311">
    <property type="component" value="Unassembled WGS sequence"/>
</dbReference>
<organism evidence="1 2">
    <name type="scientific">Micromonospora sediminimaris</name>
    <dbReference type="NCBI Taxonomy" id="547162"/>
    <lineage>
        <taxon>Bacteria</taxon>
        <taxon>Bacillati</taxon>
        <taxon>Actinomycetota</taxon>
        <taxon>Actinomycetes</taxon>
        <taxon>Micromonosporales</taxon>
        <taxon>Micromonosporaceae</taxon>
        <taxon>Micromonospora</taxon>
    </lineage>
</organism>
<evidence type="ECO:0000313" key="2">
    <source>
        <dbReference type="Proteomes" id="UP000607311"/>
    </source>
</evidence>